<comment type="caution">
    <text evidence="3">The sequence shown here is derived from an EMBL/GenBank/DDBJ whole genome shotgun (WGS) entry which is preliminary data.</text>
</comment>
<evidence type="ECO:0000313" key="3">
    <source>
        <dbReference type="EMBL" id="KEF63746.1"/>
    </source>
</evidence>
<dbReference type="OrthoDB" id="2260257at2759"/>
<dbReference type="PANTHER" id="PTHR40633">
    <property type="entry name" value="MATRIX PROTEIN, PUTATIVE (AFU_ORTHOLOGUE AFUA_8G05410)-RELATED"/>
    <property type="match status" value="1"/>
</dbReference>
<evidence type="ECO:0000256" key="1">
    <source>
        <dbReference type="SAM" id="MobiDB-lite"/>
    </source>
</evidence>
<evidence type="ECO:0000313" key="4">
    <source>
        <dbReference type="Proteomes" id="UP000027920"/>
    </source>
</evidence>
<gene>
    <name evidence="3" type="ORF">A1O9_01724</name>
</gene>
<proteinExistence type="predicted"/>
<dbReference type="HOGENOM" id="CLU_065618_1_2_1"/>
<feature type="region of interest" description="Disordered" evidence="1">
    <location>
        <begin position="126"/>
        <end position="203"/>
    </location>
</feature>
<reference evidence="3 4" key="1">
    <citation type="submission" date="2013-03" db="EMBL/GenBank/DDBJ databases">
        <title>The Genome Sequence of Exophiala aquamarina CBS 119918.</title>
        <authorList>
            <consortium name="The Broad Institute Genomics Platform"/>
            <person name="Cuomo C."/>
            <person name="de Hoog S."/>
            <person name="Gorbushina A."/>
            <person name="Walker B."/>
            <person name="Young S.K."/>
            <person name="Zeng Q."/>
            <person name="Gargeya S."/>
            <person name="Fitzgerald M."/>
            <person name="Haas B."/>
            <person name="Abouelleil A."/>
            <person name="Allen A.W."/>
            <person name="Alvarado L."/>
            <person name="Arachchi H.M."/>
            <person name="Berlin A.M."/>
            <person name="Chapman S.B."/>
            <person name="Gainer-Dewar J."/>
            <person name="Goldberg J."/>
            <person name="Griggs A."/>
            <person name="Gujja S."/>
            <person name="Hansen M."/>
            <person name="Howarth C."/>
            <person name="Imamovic A."/>
            <person name="Ireland A."/>
            <person name="Larimer J."/>
            <person name="McCowan C."/>
            <person name="Murphy C."/>
            <person name="Pearson M."/>
            <person name="Poon T.W."/>
            <person name="Priest M."/>
            <person name="Roberts A."/>
            <person name="Saif S."/>
            <person name="Shea T."/>
            <person name="Sisk P."/>
            <person name="Sykes S."/>
            <person name="Wortman J."/>
            <person name="Nusbaum C."/>
            <person name="Birren B."/>
        </authorList>
    </citation>
    <scope>NUCLEOTIDE SEQUENCE [LARGE SCALE GENOMIC DNA]</scope>
    <source>
        <strain evidence="3 4">CBS 119918</strain>
    </source>
</reference>
<accession>A0A072PV80</accession>
<dbReference type="EMBL" id="AMGV01000001">
    <property type="protein sequence ID" value="KEF63746.1"/>
    <property type="molecule type" value="Genomic_DNA"/>
</dbReference>
<dbReference type="AlphaFoldDB" id="A0A072PV80"/>
<feature type="signal peptide" evidence="2">
    <location>
        <begin position="1"/>
        <end position="18"/>
    </location>
</feature>
<organism evidence="3 4">
    <name type="scientific">Exophiala aquamarina CBS 119918</name>
    <dbReference type="NCBI Taxonomy" id="1182545"/>
    <lineage>
        <taxon>Eukaryota</taxon>
        <taxon>Fungi</taxon>
        <taxon>Dikarya</taxon>
        <taxon>Ascomycota</taxon>
        <taxon>Pezizomycotina</taxon>
        <taxon>Eurotiomycetes</taxon>
        <taxon>Chaetothyriomycetidae</taxon>
        <taxon>Chaetothyriales</taxon>
        <taxon>Herpotrichiellaceae</taxon>
        <taxon>Exophiala</taxon>
    </lineage>
</organism>
<evidence type="ECO:0000256" key="2">
    <source>
        <dbReference type="SAM" id="SignalP"/>
    </source>
</evidence>
<dbReference type="VEuPathDB" id="FungiDB:A1O9_01724"/>
<dbReference type="STRING" id="1182545.A0A072PV80"/>
<dbReference type="PANTHER" id="PTHR40633:SF5">
    <property type="entry name" value="ANCHORED PROTEIN, PUTATIVE (AFU_ORTHOLOGUE AFUA_8G04370)-RELATED"/>
    <property type="match status" value="1"/>
</dbReference>
<keyword evidence="4" id="KW-1185">Reference proteome</keyword>
<keyword evidence="2" id="KW-0732">Signal</keyword>
<name>A0A072PV80_9EURO</name>
<dbReference type="RefSeq" id="XP_013266336.1">
    <property type="nucleotide sequence ID" value="XM_013410882.1"/>
</dbReference>
<dbReference type="GeneID" id="25276670"/>
<dbReference type="Proteomes" id="UP000027920">
    <property type="component" value="Unassembled WGS sequence"/>
</dbReference>
<feature type="chain" id="PRO_5001683769" description="GPI anchored protein" evidence="2">
    <location>
        <begin position="19"/>
        <end position="223"/>
    </location>
</feature>
<evidence type="ECO:0008006" key="5">
    <source>
        <dbReference type="Google" id="ProtNLM"/>
    </source>
</evidence>
<sequence>MRFLYAVATALLAAVATAQQNNAISIPEGSSTLQVTAGQPLVIDWTNPSDGTVTIKLVQDPITPDSGIILASGIPASVGSATLQIPDAADVNSFQYTIEIIDDTDPSNINFSPNFGIIGATGTATGSASTASVTGSTVSGSSTASTTGSATDSTDTSSATTTDESSSSTQSATTTSGSSSTRTTSTSASAASQTTSAPSSGAGVMRVQGGLVAMAIGVVAAVM</sequence>
<protein>
    <recommendedName>
        <fullName evidence="5">GPI anchored protein</fullName>
    </recommendedName>
</protein>
<dbReference type="InterPro" id="IPR052982">
    <property type="entry name" value="SRP1/TIP1-like"/>
</dbReference>